<name>A0A1E5GTM3_9ENTE</name>
<keyword evidence="2" id="KW-1185">Reference proteome</keyword>
<evidence type="ECO:0000313" key="2">
    <source>
        <dbReference type="Proteomes" id="UP000094764"/>
    </source>
</evidence>
<protein>
    <submittedName>
        <fullName evidence="1">Uncharacterized protein</fullName>
    </submittedName>
</protein>
<dbReference type="Proteomes" id="UP000094764">
    <property type="component" value="Unassembled WGS sequence"/>
</dbReference>
<evidence type="ECO:0000313" key="1">
    <source>
        <dbReference type="EMBL" id="OEG16019.1"/>
    </source>
</evidence>
<sequence>MIQEKLLLSKSFSKQLNIGTALSNFIENILEIFGEKTTVFERKPITFSEYFYVELITFSNGFQVRTSLERDSETFEIKATAYSEPNHGYLSNLTLEELSIMRSLVKNERELIINQKYSTVDQKELELISSLLMKLKIITGEII</sequence>
<comment type="caution">
    <text evidence="1">The sequence shown here is derived from an EMBL/GenBank/DDBJ whole genome shotgun (WGS) entry which is preliminary data.</text>
</comment>
<dbReference type="OrthoDB" id="2183021at2"/>
<organism evidence="1 2">
    <name type="scientific">Enterococcus quebecensis</name>
    <dbReference type="NCBI Taxonomy" id="903983"/>
    <lineage>
        <taxon>Bacteria</taxon>
        <taxon>Bacillati</taxon>
        <taxon>Bacillota</taxon>
        <taxon>Bacilli</taxon>
        <taxon>Lactobacillales</taxon>
        <taxon>Enterococcaceae</taxon>
        <taxon>Enterococcus</taxon>
    </lineage>
</organism>
<dbReference type="EMBL" id="MIKB01000014">
    <property type="protein sequence ID" value="OEG16019.1"/>
    <property type="molecule type" value="Genomic_DNA"/>
</dbReference>
<dbReference type="AlphaFoldDB" id="A0A1E5GTM3"/>
<gene>
    <name evidence="1" type="ORF">BCR23_07680</name>
</gene>
<dbReference type="STRING" id="903983.BCR23_07680"/>
<accession>A0A1E5GTM3</accession>
<dbReference type="RefSeq" id="WP_069635216.1">
    <property type="nucleotide sequence ID" value="NZ_JXKZ01000004.1"/>
</dbReference>
<proteinExistence type="predicted"/>
<dbReference type="PATRIC" id="fig|903983.4.peg.2099"/>
<reference evidence="2" key="1">
    <citation type="submission" date="2016-09" db="EMBL/GenBank/DDBJ databases">
        <authorList>
            <person name="Gulvik C.A."/>
        </authorList>
    </citation>
    <scope>NUCLEOTIDE SEQUENCE [LARGE SCALE GENOMIC DNA]</scope>
    <source>
        <strain evidence="2">LMG 26306</strain>
    </source>
</reference>